<gene>
    <name evidence="8" type="ORF">MFLAVUS_004460</name>
</gene>
<sequence>MFLGYKVLSSTRLIPTARIVRHLSHASRASIFNAKPVLSTQFSVSTRPQYTKLAPLFLGGIRQHGSHGHHHHDADLINSLKSSSKRGTRITVIGLASNVGLTITKGVAGWVMNSASLLAEAFHSFSDLLSDFVTLYTFKMSRKPADSIYPYGYGKFETVGSVTVSSLLLVGAVGIGWHSFDLLLQTLQTSPSLFVSDTTATLAAVTATSAAESSPPVITHGHGGVLDPNAAWFALASVIIKEWLYRATIKVGVSERSEVLMANAWHHRSDAYSSAVALVAIVGSYAGMPVLDPLGGIVVSMMLVKSSVGILGSSIKELMDKGITPEELDSITSAIDKVRDTELDLIDFHSVRGRKQGPFNQVDLVLQLNPTMTMHKAHQLEEQVRSSVKSNCENVQNVLIYLEDASLKEEDHHHHHH</sequence>
<evidence type="ECO:0000259" key="6">
    <source>
        <dbReference type="Pfam" id="PF01545"/>
    </source>
</evidence>
<evidence type="ECO:0008006" key="10">
    <source>
        <dbReference type="Google" id="ProtNLM"/>
    </source>
</evidence>
<dbReference type="SUPFAM" id="SSF161111">
    <property type="entry name" value="Cation efflux protein transmembrane domain-like"/>
    <property type="match status" value="1"/>
</dbReference>
<dbReference type="SUPFAM" id="SSF160240">
    <property type="entry name" value="Cation efflux protein cytoplasmic domain-like"/>
    <property type="match status" value="1"/>
</dbReference>
<evidence type="ECO:0000256" key="2">
    <source>
        <dbReference type="ARBA" id="ARBA00022448"/>
    </source>
</evidence>
<dbReference type="Pfam" id="PF16916">
    <property type="entry name" value="ZT_dimer"/>
    <property type="match status" value="1"/>
</dbReference>
<evidence type="ECO:0000256" key="3">
    <source>
        <dbReference type="ARBA" id="ARBA00022692"/>
    </source>
</evidence>
<dbReference type="PANTHER" id="PTHR43840:SF15">
    <property type="entry name" value="MITOCHONDRIAL METAL TRANSPORTER 1-RELATED"/>
    <property type="match status" value="1"/>
</dbReference>
<organism evidence="8 9">
    <name type="scientific">Mucor flavus</name>
    <dbReference type="NCBI Taxonomy" id="439312"/>
    <lineage>
        <taxon>Eukaryota</taxon>
        <taxon>Fungi</taxon>
        <taxon>Fungi incertae sedis</taxon>
        <taxon>Mucoromycota</taxon>
        <taxon>Mucoromycotina</taxon>
        <taxon>Mucoromycetes</taxon>
        <taxon>Mucorales</taxon>
        <taxon>Mucorineae</taxon>
        <taxon>Mucoraceae</taxon>
        <taxon>Mucor</taxon>
    </lineage>
</organism>
<dbReference type="InterPro" id="IPR027470">
    <property type="entry name" value="Cation_efflux_CTD"/>
</dbReference>
<dbReference type="Pfam" id="PF01545">
    <property type="entry name" value="Cation_efflux"/>
    <property type="match status" value="1"/>
</dbReference>
<proteinExistence type="predicted"/>
<dbReference type="Gene3D" id="3.30.70.1350">
    <property type="entry name" value="Cation efflux protein, cytoplasmic domain"/>
    <property type="match status" value="1"/>
</dbReference>
<feature type="domain" description="Cation efflux protein cytoplasmic" evidence="7">
    <location>
        <begin position="326"/>
        <end position="403"/>
    </location>
</feature>
<dbReference type="InterPro" id="IPR050291">
    <property type="entry name" value="CDF_Transporter"/>
</dbReference>
<dbReference type="InterPro" id="IPR036837">
    <property type="entry name" value="Cation_efflux_CTD_sf"/>
</dbReference>
<evidence type="ECO:0000256" key="4">
    <source>
        <dbReference type="ARBA" id="ARBA00022989"/>
    </source>
</evidence>
<dbReference type="Proteomes" id="UP001473302">
    <property type="component" value="Unassembled WGS sequence"/>
</dbReference>
<feature type="domain" description="Cation efflux protein transmembrane" evidence="6">
    <location>
        <begin position="92"/>
        <end position="319"/>
    </location>
</feature>
<accession>A0ABP9YVZ0</accession>
<dbReference type="NCBIfam" id="TIGR01297">
    <property type="entry name" value="CDF"/>
    <property type="match status" value="1"/>
</dbReference>
<evidence type="ECO:0000313" key="9">
    <source>
        <dbReference type="Proteomes" id="UP001473302"/>
    </source>
</evidence>
<keyword evidence="3" id="KW-0812">Transmembrane</keyword>
<keyword evidence="9" id="KW-1185">Reference proteome</keyword>
<dbReference type="Gene3D" id="1.20.1510.10">
    <property type="entry name" value="Cation efflux protein transmembrane domain"/>
    <property type="match status" value="1"/>
</dbReference>
<keyword evidence="5" id="KW-0472">Membrane</keyword>
<comment type="caution">
    <text evidence="8">The sequence shown here is derived from an EMBL/GenBank/DDBJ whole genome shotgun (WGS) entry which is preliminary data.</text>
</comment>
<evidence type="ECO:0000256" key="1">
    <source>
        <dbReference type="ARBA" id="ARBA00004141"/>
    </source>
</evidence>
<protein>
    <recommendedName>
        <fullName evidence="10">Cation efflux protein cytoplasmic domain-containing protein</fullName>
    </recommendedName>
</protein>
<dbReference type="PANTHER" id="PTHR43840">
    <property type="entry name" value="MITOCHONDRIAL METAL TRANSPORTER 1-RELATED"/>
    <property type="match status" value="1"/>
</dbReference>
<evidence type="ECO:0000259" key="7">
    <source>
        <dbReference type="Pfam" id="PF16916"/>
    </source>
</evidence>
<evidence type="ECO:0000256" key="5">
    <source>
        <dbReference type="ARBA" id="ARBA00023136"/>
    </source>
</evidence>
<dbReference type="InterPro" id="IPR058533">
    <property type="entry name" value="Cation_efflux_TM"/>
</dbReference>
<keyword evidence="4" id="KW-1133">Transmembrane helix</keyword>
<reference evidence="8 9" key="1">
    <citation type="submission" date="2024-04" db="EMBL/GenBank/DDBJ databases">
        <title>genome sequences of Mucor flavus KT1a and Helicostylum pulchrum KT1b strains isolated from the surface of a dry-aged beef.</title>
        <authorList>
            <person name="Toyotome T."/>
            <person name="Hosono M."/>
            <person name="Torimaru M."/>
            <person name="Fukuda K."/>
            <person name="Mikami N."/>
        </authorList>
    </citation>
    <scope>NUCLEOTIDE SEQUENCE [LARGE SCALE GENOMIC DNA]</scope>
    <source>
        <strain evidence="8 9">KT1a</strain>
    </source>
</reference>
<dbReference type="InterPro" id="IPR002524">
    <property type="entry name" value="Cation_efflux"/>
</dbReference>
<name>A0ABP9YVZ0_9FUNG</name>
<dbReference type="EMBL" id="BAABUK010000009">
    <property type="protein sequence ID" value="GAA5811031.1"/>
    <property type="molecule type" value="Genomic_DNA"/>
</dbReference>
<dbReference type="InterPro" id="IPR027469">
    <property type="entry name" value="Cation_efflux_TMD_sf"/>
</dbReference>
<comment type="subcellular location">
    <subcellularLocation>
        <location evidence="1">Membrane</location>
        <topology evidence="1">Multi-pass membrane protein</topology>
    </subcellularLocation>
</comment>
<evidence type="ECO:0000313" key="8">
    <source>
        <dbReference type="EMBL" id="GAA5811031.1"/>
    </source>
</evidence>
<keyword evidence="2" id="KW-0813">Transport</keyword>